<feature type="domain" description="OmpR/PhoB-type" evidence="11">
    <location>
        <begin position="128"/>
        <end position="226"/>
    </location>
</feature>
<organism evidence="12 13">
    <name type="scientific">Glaciecola siphonariae</name>
    <dbReference type="NCBI Taxonomy" id="521012"/>
    <lineage>
        <taxon>Bacteria</taxon>
        <taxon>Pseudomonadati</taxon>
        <taxon>Pseudomonadota</taxon>
        <taxon>Gammaproteobacteria</taxon>
        <taxon>Alteromonadales</taxon>
        <taxon>Alteromonadaceae</taxon>
        <taxon>Glaciecola</taxon>
    </lineage>
</organism>
<keyword evidence="13" id="KW-1185">Reference proteome</keyword>
<dbReference type="PANTHER" id="PTHR48111:SF39">
    <property type="entry name" value="TRANSCRIPTIONAL REGULATORY PROTEIN CPXR"/>
    <property type="match status" value="1"/>
</dbReference>
<dbReference type="RefSeq" id="WP_382408913.1">
    <property type="nucleotide sequence ID" value="NZ_JBHSGU010000005.1"/>
</dbReference>
<dbReference type="InterPro" id="IPR011006">
    <property type="entry name" value="CheY-like_superfamily"/>
</dbReference>
<keyword evidence="4" id="KW-0902">Two-component regulatory system</keyword>
<reference evidence="13" key="1">
    <citation type="journal article" date="2019" name="Int. J. Syst. Evol. Microbiol.">
        <title>The Global Catalogue of Microorganisms (GCM) 10K type strain sequencing project: providing services to taxonomists for standard genome sequencing and annotation.</title>
        <authorList>
            <consortium name="The Broad Institute Genomics Platform"/>
            <consortium name="The Broad Institute Genome Sequencing Center for Infectious Disease"/>
            <person name="Wu L."/>
            <person name="Ma J."/>
        </authorList>
    </citation>
    <scope>NUCLEOTIDE SEQUENCE [LARGE SCALE GENOMIC DNA]</scope>
    <source>
        <strain evidence="13">KACC 12507</strain>
    </source>
</reference>
<evidence type="ECO:0000313" key="13">
    <source>
        <dbReference type="Proteomes" id="UP001595897"/>
    </source>
</evidence>
<dbReference type="PROSITE" id="PS51755">
    <property type="entry name" value="OMPR_PHOB"/>
    <property type="match status" value="1"/>
</dbReference>
<evidence type="ECO:0000256" key="1">
    <source>
        <dbReference type="ARBA" id="ARBA00004496"/>
    </source>
</evidence>
<evidence type="ECO:0000256" key="4">
    <source>
        <dbReference type="ARBA" id="ARBA00023012"/>
    </source>
</evidence>
<dbReference type="InterPro" id="IPR039420">
    <property type="entry name" value="WalR-like"/>
</dbReference>
<feature type="modified residue" description="4-aspartylphosphate" evidence="8">
    <location>
        <position position="52"/>
    </location>
</feature>
<evidence type="ECO:0000256" key="9">
    <source>
        <dbReference type="PROSITE-ProRule" id="PRU01091"/>
    </source>
</evidence>
<accession>A0ABV9LZY5</accession>
<dbReference type="SUPFAM" id="SSF46894">
    <property type="entry name" value="C-terminal effector domain of the bipartite response regulators"/>
    <property type="match status" value="1"/>
</dbReference>
<feature type="domain" description="Response regulatory" evidence="10">
    <location>
        <begin position="3"/>
        <end position="116"/>
    </location>
</feature>
<keyword evidence="6 9" id="KW-0238">DNA-binding</keyword>
<evidence type="ECO:0000313" key="12">
    <source>
        <dbReference type="EMBL" id="MFC4700928.1"/>
    </source>
</evidence>
<evidence type="ECO:0000256" key="3">
    <source>
        <dbReference type="ARBA" id="ARBA00022553"/>
    </source>
</evidence>
<dbReference type="Pfam" id="PF00072">
    <property type="entry name" value="Response_reg"/>
    <property type="match status" value="1"/>
</dbReference>
<sequence length="229" mass="25830">MHTILLIDDDIGLTHLLSEYLCQQNYQVEVANTPELGLQMLKKNDYDALLLDVMMPSIDGFEALRQLRQFSSIPVIMLTAKGDDYDKILGLELGADDYLPKPFNHRELLARIKALLRRTQSQSSFVKNKLLRLHGIEIDEASHSASVDGHELVLTGTEFSMLVHLLKQAGQLLSKEQLSSLVLGRKLAPFDRSLDMHMSNVRKKLAEQGINDVIKTIRGSGYMMVAERE</sequence>
<proteinExistence type="predicted"/>
<keyword evidence="3 8" id="KW-0597">Phosphoprotein</keyword>
<dbReference type="InterPro" id="IPR001867">
    <property type="entry name" value="OmpR/PhoB-type_DNA-bd"/>
</dbReference>
<protein>
    <submittedName>
        <fullName evidence="12">Response regulator</fullName>
    </submittedName>
</protein>
<keyword evidence="2" id="KW-0963">Cytoplasm</keyword>
<dbReference type="CDD" id="cd00383">
    <property type="entry name" value="trans_reg_C"/>
    <property type="match status" value="1"/>
</dbReference>
<keyword evidence="5" id="KW-0805">Transcription regulation</keyword>
<dbReference type="PANTHER" id="PTHR48111">
    <property type="entry name" value="REGULATOR OF RPOS"/>
    <property type="match status" value="1"/>
</dbReference>
<dbReference type="EMBL" id="JBHSGU010000005">
    <property type="protein sequence ID" value="MFC4700928.1"/>
    <property type="molecule type" value="Genomic_DNA"/>
</dbReference>
<dbReference type="SUPFAM" id="SSF52172">
    <property type="entry name" value="CheY-like"/>
    <property type="match status" value="1"/>
</dbReference>
<dbReference type="Pfam" id="PF00486">
    <property type="entry name" value="Trans_reg_C"/>
    <property type="match status" value="1"/>
</dbReference>
<dbReference type="Proteomes" id="UP001595897">
    <property type="component" value="Unassembled WGS sequence"/>
</dbReference>
<evidence type="ECO:0000256" key="6">
    <source>
        <dbReference type="ARBA" id="ARBA00023125"/>
    </source>
</evidence>
<name>A0ABV9LZY5_9ALTE</name>
<evidence type="ECO:0000259" key="11">
    <source>
        <dbReference type="PROSITE" id="PS51755"/>
    </source>
</evidence>
<evidence type="ECO:0000259" key="10">
    <source>
        <dbReference type="PROSITE" id="PS50110"/>
    </source>
</evidence>
<dbReference type="SMART" id="SM00862">
    <property type="entry name" value="Trans_reg_C"/>
    <property type="match status" value="1"/>
</dbReference>
<comment type="subcellular location">
    <subcellularLocation>
        <location evidence="1">Cytoplasm</location>
    </subcellularLocation>
</comment>
<comment type="caution">
    <text evidence="12">The sequence shown here is derived from an EMBL/GenBank/DDBJ whole genome shotgun (WGS) entry which is preliminary data.</text>
</comment>
<dbReference type="InterPro" id="IPR016032">
    <property type="entry name" value="Sig_transdc_resp-reg_C-effctor"/>
</dbReference>
<evidence type="ECO:0000256" key="7">
    <source>
        <dbReference type="ARBA" id="ARBA00023163"/>
    </source>
</evidence>
<gene>
    <name evidence="12" type="ORF">ACFO4O_12215</name>
</gene>
<dbReference type="Gene3D" id="6.10.250.690">
    <property type="match status" value="1"/>
</dbReference>
<evidence type="ECO:0000256" key="5">
    <source>
        <dbReference type="ARBA" id="ARBA00023015"/>
    </source>
</evidence>
<dbReference type="Gene3D" id="3.40.50.2300">
    <property type="match status" value="1"/>
</dbReference>
<dbReference type="PROSITE" id="PS50110">
    <property type="entry name" value="RESPONSE_REGULATORY"/>
    <property type="match status" value="1"/>
</dbReference>
<dbReference type="SMART" id="SM00448">
    <property type="entry name" value="REC"/>
    <property type="match status" value="1"/>
</dbReference>
<evidence type="ECO:0000256" key="2">
    <source>
        <dbReference type="ARBA" id="ARBA00022490"/>
    </source>
</evidence>
<dbReference type="InterPro" id="IPR036388">
    <property type="entry name" value="WH-like_DNA-bd_sf"/>
</dbReference>
<dbReference type="Gene3D" id="1.10.10.10">
    <property type="entry name" value="Winged helix-like DNA-binding domain superfamily/Winged helix DNA-binding domain"/>
    <property type="match status" value="1"/>
</dbReference>
<keyword evidence="7" id="KW-0804">Transcription</keyword>
<evidence type="ECO:0000256" key="8">
    <source>
        <dbReference type="PROSITE-ProRule" id="PRU00169"/>
    </source>
</evidence>
<feature type="DNA-binding region" description="OmpR/PhoB-type" evidence="9">
    <location>
        <begin position="128"/>
        <end position="226"/>
    </location>
</feature>
<dbReference type="InterPro" id="IPR001789">
    <property type="entry name" value="Sig_transdc_resp-reg_receiver"/>
</dbReference>